<evidence type="ECO:0000256" key="2">
    <source>
        <dbReference type="ARBA" id="ARBA00005073"/>
    </source>
</evidence>
<evidence type="ECO:0000313" key="16">
    <source>
        <dbReference type="EMBL" id="QEP33244.1"/>
    </source>
</evidence>
<reference evidence="16 17" key="2">
    <citation type="submission" date="2019-09" db="EMBL/GenBank/DDBJ databases">
        <title>Complete genome sequencing of four Arcobacter species reveals a diverse suite of mobile elements.</title>
        <authorList>
            <person name="Miller W.G."/>
            <person name="Yee E."/>
            <person name="Bono J.L."/>
        </authorList>
    </citation>
    <scope>NUCLEOTIDE SEQUENCE [LARGE SCALE GENOMIC DNA]</scope>
    <source>
        <strain evidence="16 17">LMG 26638</strain>
    </source>
</reference>
<dbReference type="Proteomes" id="UP000322726">
    <property type="component" value="Chromosome"/>
</dbReference>
<dbReference type="OrthoDB" id="9800824at2"/>
<evidence type="ECO:0000256" key="8">
    <source>
        <dbReference type="ARBA" id="ARBA00022723"/>
    </source>
</evidence>
<comment type="pathway">
    <text evidence="2 14 15">Porphyrin-containing compound metabolism; protoporphyrin-IX biosynthesis; protoporphyrin-IX from protoporphyrinogen-IX: step 1/1.</text>
</comment>
<dbReference type="AlphaFoldDB" id="A0A5C2H8P8"/>
<dbReference type="GO" id="GO:0070818">
    <property type="term" value="F:protoporphyrinogen oxidase activity"/>
    <property type="evidence" value="ECO:0007669"/>
    <property type="project" value="UniProtKB-UniRule"/>
</dbReference>
<dbReference type="HAMAP" id="MF_02239">
    <property type="entry name" value="HemJ"/>
    <property type="match status" value="1"/>
</dbReference>
<dbReference type="PIRSF" id="PIRSF004638">
    <property type="entry name" value="UCP004638"/>
    <property type="match status" value="1"/>
</dbReference>
<dbReference type="Pfam" id="PF03653">
    <property type="entry name" value="UPF0093"/>
    <property type="match status" value="1"/>
</dbReference>
<dbReference type="EMBL" id="CP035928">
    <property type="protein sequence ID" value="QEP33244.1"/>
    <property type="molecule type" value="Genomic_DNA"/>
</dbReference>
<evidence type="ECO:0000256" key="14">
    <source>
        <dbReference type="HAMAP-Rule" id="MF_02239"/>
    </source>
</evidence>
<evidence type="ECO:0000256" key="12">
    <source>
        <dbReference type="ARBA" id="ARBA00023136"/>
    </source>
</evidence>
<gene>
    <name evidence="16" type="ORF">APAC_0073</name>
</gene>
<keyword evidence="17" id="KW-1185">Reference proteome</keyword>
<keyword evidence="6 14" id="KW-0349">Heme</keyword>
<evidence type="ECO:0000256" key="1">
    <source>
        <dbReference type="ARBA" id="ARBA00004651"/>
    </source>
</evidence>
<evidence type="ECO:0000256" key="4">
    <source>
        <dbReference type="ARBA" id="ARBA00017504"/>
    </source>
</evidence>
<evidence type="ECO:0000256" key="3">
    <source>
        <dbReference type="ARBA" id="ARBA00006501"/>
    </source>
</evidence>
<keyword evidence="12 14" id="KW-0472">Membrane</keyword>
<evidence type="ECO:0000256" key="10">
    <source>
        <dbReference type="ARBA" id="ARBA00023002"/>
    </source>
</evidence>
<keyword evidence="10 14" id="KW-0560">Oxidoreductase</keyword>
<comment type="similarity">
    <text evidence="3 14 15">Belongs to the HemJ family.</text>
</comment>
<keyword evidence="5 14" id="KW-1003">Cell membrane</keyword>
<evidence type="ECO:0000256" key="6">
    <source>
        <dbReference type="ARBA" id="ARBA00022617"/>
    </source>
</evidence>
<protein>
    <recommendedName>
        <fullName evidence="4 14">Protoporphyrinogen IX oxidase</fullName>
        <shortName evidence="14">PPO</shortName>
        <ecNumber evidence="14 15">1.3.99.-</ecNumber>
    </recommendedName>
</protein>
<evidence type="ECO:0000313" key="17">
    <source>
        <dbReference type="Proteomes" id="UP000322726"/>
    </source>
</evidence>
<feature type="transmembrane region" description="Helical" evidence="14">
    <location>
        <begin position="125"/>
        <end position="142"/>
    </location>
</feature>
<feature type="transmembrane region" description="Helical" evidence="14">
    <location>
        <begin position="52"/>
        <end position="74"/>
    </location>
</feature>
<evidence type="ECO:0000256" key="13">
    <source>
        <dbReference type="ARBA" id="ARBA00048390"/>
    </source>
</evidence>
<keyword evidence="8 14" id="KW-0479">Metal-binding</keyword>
<feature type="transmembrane region" description="Helical" evidence="14">
    <location>
        <begin position="148"/>
        <end position="166"/>
    </location>
</feature>
<comment type="subunit">
    <text evidence="14">Homodimer.</text>
</comment>
<dbReference type="GO" id="GO:0046872">
    <property type="term" value="F:metal ion binding"/>
    <property type="evidence" value="ECO:0007669"/>
    <property type="project" value="UniProtKB-UniRule"/>
</dbReference>
<reference evidence="17" key="1">
    <citation type="submission" date="2019-09" db="EMBL/GenBank/DDBJ databases">
        <title>Complete genome sequencing of four Arcobacter species reveals a diverse suite of mobile elements.</title>
        <authorList>
            <person name="On S.L.W."/>
            <person name="Miller W.G."/>
            <person name="Biggs P."/>
            <person name="Cornelius A."/>
            <person name="Vandamme P."/>
        </authorList>
    </citation>
    <scope>NUCLEOTIDE SEQUENCE [LARGE SCALE GENOMIC DNA]</scope>
    <source>
        <strain evidence="17">LMG 26638</strain>
    </source>
</reference>
<comment type="cofactor">
    <cofactor evidence="14 15">
        <name>heme b</name>
        <dbReference type="ChEBI" id="CHEBI:60344"/>
    </cofactor>
    <text evidence="14 15">Binds 1 heme b (iron(II)-protoporphyrin IX) group per subunit.</text>
</comment>
<sequence>MEYYTWILTFHIMAVMSWMAMLFYLPRLYVYHVENKNKKDFVDVVKIQEFKIYKYIGAPAMWATIISGAVMLYLNPYLLSGETGGWMHAKLLVVFFLIIYSFSLEKYRKELEIENYKKSGNFFRAYNEVPTILALLIVGYVITKTFSILFTIITLVIGAFIVYKVFNQKPKEAK</sequence>
<evidence type="ECO:0000256" key="7">
    <source>
        <dbReference type="ARBA" id="ARBA00022692"/>
    </source>
</evidence>
<keyword evidence="9 14" id="KW-1133">Transmembrane helix</keyword>
<feature type="transmembrane region" description="Helical" evidence="14">
    <location>
        <begin position="6"/>
        <end position="31"/>
    </location>
</feature>
<dbReference type="RefSeq" id="WP_130232219.1">
    <property type="nucleotide sequence ID" value="NZ_BMEF01000014.1"/>
</dbReference>
<dbReference type="EC" id="1.3.99.-" evidence="14 15"/>
<proteinExistence type="inferred from homology"/>
<dbReference type="KEGG" id="apai:APAC_0073"/>
<accession>A0A5C2H8P8</accession>
<name>A0A5C2H8P8_9BACT</name>
<evidence type="ECO:0000256" key="15">
    <source>
        <dbReference type="PIRNR" id="PIRNR004638"/>
    </source>
</evidence>
<dbReference type="PANTHER" id="PTHR40255">
    <property type="entry name" value="UPF0093 MEMBRANE PROTEIN SLR1790"/>
    <property type="match status" value="1"/>
</dbReference>
<dbReference type="NCBIfam" id="TIGR00701">
    <property type="entry name" value="protoporphyrinogen oxidase HemJ"/>
    <property type="match status" value="1"/>
</dbReference>
<dbReference type="UniPathway" id="UPA00251">
    <property type="reaction ID" value="UER00324"/>
</dbReference>
<keyword evidence="11 14" id="KW-0408">Iron</keyword>
<feature type="binding site" description="axial binding residue" evidence="14">
    <location>
        <position position="90"/>
    </location>
    <ligand>
        <name>heme</name>
        <dbReference type="ChEBI" id="CHEBI:30413"/>
    </ligand>
    <ligandPart>
        <name>Fe</name>
        <dbReference type="ChEBI" id="CHEBI:18248"/>
    </ligandPart>
</feature>
<feature type="binding site" description="axial binding residue" evidence="14">
    <location>
        <position position="11"/>
    </location>
    <ligand>
        <name>heme</name>
        <dbReference type="ChEBI" id="CHEBI:30413"/>
    </ligand>
    <ligandPart>
        <name>Fe</name>
        <dbReference type="ChEBI" id="CHEBI:18248"/>
    </ligandPart>
</feature>
<evidence type="ECO:0000256" key="5">
    <source>
        <dbReference type="ARBA" id="ARBA00022475"/>
    </source>
</evidence>
<comment type="catalytic activity">
    <reaction evidence="13 14 15">
        <text>protoporphyrinogen IX + 3 A = protoporphyrin IX + 3 AH2</text>
        <dbReference type="Rhea" id="RHEA:62000"/>
        <dbReference type="ChEBI" id="CHEBI:13193"/>
        <dbReference type="ChEBI" id="CHEBI:17499"/>
        <dbReference type="ChEBI" id="CHEBI:57306"/>
        <dbReference type="ChEBI" id="CHEBI:57307"/>
    </reaction>
</comment>
<dbReference type="GO" id="GO:0005886">
    <property type="term" value="C:plasma membrane"/>
    <property type="evidence" value="ECO:0007669"/>
    <property type="project" value="UniProtKB-SubCell"/>
</dbReference>
<reference evidence="16 17" key="3">
    <citation type="submission" date="2019-09" db="EMBL/GenBank/DDBJ databases">
        <title>Taxonomic note: a critical rebuttal of the proposed division of the genus Arcobacter into six genera, emended descriptions of Arcobacter anaerophilus and the genus Arcobacter, and an assessment of genus-level boundaries for Epsilonproteobacteria using in silico genomic comparator tools.</title>
        <authorList>
            <person name="On S.L.W."/>
            <person name="Miller W.G."/>
            <person name="Biggs P."/>
            <person name="Cornelius A."/>
            <person name="Vandamme P."/>
        </authorList>
    </citation>
    <scope>NUCLEOTIDE SEQUENCE [LARGE SCALE GENOMIC DNA]</scope>
    <source>
        <strain evidence="16 17">LMG 26638</strain>
    </source>
</reference>
<comment type="function">
    <text evidence="14 15">Catalyzes the oxidation of protoporphyrinogen IX to protoporphyrin IX.</text>
</comment>
<dbReference type="GO" id="GO:0006782">
    <property type="term" value="P:protoporphyrinogen IX biosynthetic process"/>
    <property type="evidence" value="ECO:0007669"/>
    <property type="project" value="UniProtKB-UniRule"/>
</dbReference>
<evidence type="ECO:0000256" key="9">
    <source>
        <dbReference type="ARBA" id="ARBA00022989"/>
    </source>
</evidence>
<organism evidence="16 17">
    <name type="scientific">Malaciobacter pacificus</name>
    <dbReference type="NCBI Taxonomy" id="1080223"/>
    <lineage>
        <taxon>Bacteria</taxon>
        <taxon>Pseudomonadati</taxon>
        <taxon>Campylobacterota</taxon>
        <taxon>Epsilonproteobacteria</taxon>
        <taxon>Campylobacterales</taxon>
        <taxon>Arcobacteraceae</taxon>
        <taxon>Malaciobacter</taxon>
    </lineage>
</organism>
<dbReference type="PANTHER" id="PTHR40255:SF1">
    <property type="entry name" value="PROTOPORPHYRINOGEN IX OXIDASE"/>
    <property type="match status" value="1"/>
</dbReference>
<keyword evidence="7 14" id="KW-0812">Transmembrane</keyword>
<dbReference type="InterPro" id="IPR005265">
    <property type="entry name" value="HemJ-like"/>
</dbReference>
<evidence type="ECO:0000256" key="11">
    <source>
        <dbReference type="ARBA" id="ARBA00023004"/>
    </source>
</evidence>
<feature type="transmembrane region" description="Helical" evidence="14">
    <location>
        <begin position="86"/>
        <end position="104"/>
    </location>
</feature>
<comment type="subcellular location">
    <subcellularLocation>
        <location evidence="1 14">Cell membrane</location>
        <topology evidence="1 14">Multi-pass membrane protein</topology>
    </subcellularLocation>
</comment>